<evidence type="ECO:0000256" key="8">
    <source>
        <dbReference type="ARBA" id="ARBA00023136"/>
    </source>
</evidence>
<dbReference type="InterPro" id="IPR001872">
    <property type="entry name" value="Peptidase_A8"/>
</dbReference>
<keyword evidence="11" id="KW-0449">Lipoprotein</keyword>
<dbReference type="UniPathway" id="UPA00665"/>
<proteinExistence type="inferred from homology"/>
<dbReference type="STRING" id="290512.Paes_1655"/>
<dbReference type="KEGG" id="paa:Paes_1655"/>
<feature type="transmembrane region" description="Helical" evidence="9">
    <location>
        <begin position="127"/>
        <end position="156"/>
    </location>
</feature>
<dbReference type="GO" id="GO:0004190">
    <property type="term" value="F:aspartic-type endopeptidase activity"/>
    <property type="evidence" value="ECO:0007669"/>
    <property type="project" value="UniProtKB-UniRule"/>
</dbReference>
<feature type="transmembrane region" description="Helical" evidence="9">
    <location>
        <begin position="64"/>
        <end position="83"/>
    </location>
</feature>
<dbReference type="GO" id="GO:0005886">
    <property type="term" value="C:plasma membrane"/>
    <property type="evidence" value="ECO:0007669"/>
    <property type="project" value="UniProtKB-SubCell"/>
</dbReference>
<dbReference type="HOGENOM" id="CLU_083252_3_0_10"/>
<dbReference type="Proteomes" id="UP000002725">
    <property type="component" value="Chromosome"/>
</dbReference>
<name>B4S3D4_PROA2</name>
<feature type="active site" evidence="9">
    <location>
        <position position="117"/>
    </location>
</feature>
<dbReference type="PANTHER" id="PTHR33695:SF1">
    <property type="entry name" value="LIPOPROTEIN SIGNAL PEPTIDASE"/>
    <property type="match status" value="1"/>
</dbReference>
<evidence type="ECO:0000313" key="12">
    <source>
        <dbReference type="Proteomes" id="UP000002725"/>
    </source>
</evidence>
<keyword evidence="8 9" id="KW-0472">Membrane</keyword>
<dbReference type="NCBIfam" id="TIGR00077">
    <property type="entry name" value="lspA"/>
    <property type="match status" value="1"/>
</dbReference>
<keyword evidence="9" id="KW-0997">Cell inner membrane</keyword>
<keyword evidence="2 9" id="KW-1003">Cell membrane</keyword>
<gene>
    <name evidence="9" type="primary">lspA</name>
    <name evidence="11" type="ordered locus">Paes_1655</name>
</gene>
<evidence type="ECO:0000256" key="9">
    <source>
        <dbReference type="HAMAP-Rule" id="MF_00161"/>
    </source>
</evidence>
<dbReference type="EC" id="3.4.23.36" evidence="9"/>
<feature type="transmembrane region" description="Helical" evidence="9">
    <location>
        <begin position="90"/>
        <end position="107"/>
    </location>
</feature>
<sequence>MKHMGMIWFVTIAISVIILDQITKILAISYLKEPGSITIIPDWFKLTYTENTGIAFGVDPGSRMILVGGTAAILAGILIYVLLSKNRTPGFLTAFALILGGGAGNLLDRATSGRVTDFLHLDLYNGYIFNTWMSLWPVFNIADSAITIGAFMLLLWHNSIFSDS</sequence>
<comment type="similarity">
    <text evidence="1 9 10">Belongs to the peptidase A8 family.</text>
</comment>
<keyword evidence="3 9" id="KW-0645">Protease</keyword>
<dbReference type="Pfam" id="PF01252">
    <property type="entry name" value="Peptidase_A8"/>
    <property type="match status" value="1"/>
</dbReference>
<dbReference type="NCBIfam" id="NF011368">
    <property type="entry name" value="PRK14787.1"/>
    <property type="match status" value="1"/>
</dbReference>
<evidence type="ECO:0000313" key="11">
    <source>
        <dbReference type="EMBL" id="ACF46673.1"/>
    </source>
</evidence>
<evidence type="ECO:0000256" key="5">
    <source>
        <dbReference type="ARBA" id="ARBA00022750"/>
    </source>
</evidence>
<evidence type="ECO:0000256" key="7">
    <source>
        <dbReference type="ARBA" id="ARBA00022989"/>
    </source>
</evidence>
<evidence type="ECO:0000256" key="10">
    <source>
        <dbReference type="RuleBase" id="RU004181"/>
    </source>
</evidence>
<evidence type="ECO:0000256" key="2">
    <source>
        <dbReference type="ARBA" id="ARBA00022475"/>
    </source>
</evidence>
<keyword evidence="6 9" id="KW-0378">Hydrolase</keyword>
<accession>B4S3D4</accession>
<dbReference type="eggNOG" id="COG0597">
    <property type="taxonomic scope" value="Bacteria"/>
</dbReference>
<dbReference type="EMBL" id="CP001108">
    <property type="protein sequence ID" value="ACF46673.1"/>
    <property type="molecule type" value="Genomic_DNA"/>
</dbReference>
<keyword evidence="4 9" id="KW-0812">Transmembrane</keyword>
<dbReference type="AlphaFoldDB" id="B4S3D4"/>
<dbReference type="HAMAP" id="MF_00161">
    <property type="entry name" value="LspA"/>
    <property type="match status" value="1"/>
</dbReference>
<dbReference type="PRINTS" id="PR00781">
    <property type="entry name" value="LIPOSIGPTASE"/>
</dbReference>
<comment type="catalytic activity">
    <reaction evidence="9">
        <text>Release of signal peptides from bacterial membrane prolipoproteins. Hydrolyzes -Xaa-Yaa-Zaa-|-(S,diacylglyceryl)Cys-, in which Xaa is hydrophobic (preferably Leu), and Yaa (Ala or Ser) and Zaa (Gly or Ala) have small, neutral side chains.</text>
        <dbReference type="EC" id="3.4.23.36"/>
    </reaction>
</comment>
<dbReference type="PANTHER" id="PTHR33695">
    <property type="entry name" value="LIPOPROTEIN SIGNAL PEPTIDASE"/>
    <property type="match status" value="1"/>
</dbReference>
<reference evidence="11" key="1">
    <citation type="submission" date="2008-06" db="EMBL/GenBank/DDBJ databases">
        <title>Complete sequence of chromosome of Prosthecochloris aestuarii DSM 271.</title>
        <authorList>
            <consortium name="US DOE Joint Genome Institute"/>
            <person name="Lucas S."/>
            <person name="Copeland A."/>
            <person name="Lapidus A."/>
            <person name="Glavina del Rio T."/>
            <person name="Dalin E."/>
            <person name="Tice H."/>
            <person name="Bruce D."/>
            <person name="Goodwin L."/>
            <person name="Pitluck S."/>
            <person name="Schmutz J."/>
            <person name="Larimer F."/>
            <person name="Land M."/>
            <person name="Hauser L."/>
            <person name="Kyrpides N."/>
            <person name="Anderson I."/>
            <person name="Liu Z."/>
            <person name="Li T."/>
            <person name="Zhao F."/>
            <person name="Overmann J."/>
            <person name="Bryant D.A."/>
            <person name="Richardson P."/>
        </authorList>
    </citation>
    <scope>NUCLEOTIDE SEQUENCE [LARGE SCALE GENOMIC DNA]</scope>
    <source>
        <strain evidence="11">DSM 271</strain>
    </source>
</reference>
<evidence type="ECO:0000256" key="4">
    <source>
        <dbReference type="ARBA" id="ARBA00022692"/>
    </source>
</evidence>
<keyword evidence="5 9" id="KW-0064">Aspartyl protease</keyword>
<evidence type="ECO:0000256" key="6">
    <source>
        <dbReference type="ARBA" id="ARBA00022801"/>
    </source>
</evidence>
<keyword evidence="12" id="KW-1185">Reference proteome</keyword>
<keyword evidence="7 9" id="KW-1133">Transmembrane helix</keyword>
<organism evidence="11 12">
    <name type="scientific">Prosthecochloris aestuarii (strain DSM 271 / SK 413)</name>
    <dbReference type="NCBI Taxonomy" id="290512"/>
    <lineage>
        <taxon>Bacteria</taxon>
        <taxon>Pseudomonadati</taxon>
        <taxon>Chlorobiota</taxon>
        <taxon>Chlorobiia</taxon>
        <taxon>Chlorobiales</taxon>
        <taxon>Chlorobiaceae</taxon>
        <taxon>Prosthecochloris</taxon>
    </lineage>
</organism>
<comment type="pathway">
    <text evidence="9">Protein modification; lipoprotein biosynthesis (signal peptide cleavage).</text>
</comment>
<comment type="subcellular location">
    <subcellularLocation>
        <location evidence="9">Cell inner membrane</location>
        <topology evidence="9">Multi-pass membrane protein</topology>
    </subcellularLocation>
</comment>
<comment type="function">
    <text evidence="9">This protein specifically catalyzes the removal of signal peptides from prolipoproteins.</text>
</comment>
<dbReference type="GO" id="GO:0006508">
    <property type="term" value="P:proteolysis"/>
    <property type="evidence" value="ECO:0007669"/>
    <property type="project" value="UniProtKB-KW"/>
</dbReference>
<protein>
    <recommendedName>
        <fullName evidence="9">Lipoprotein signal peptidase</fullName>
        <ecNumber evidence="9">3.4.23.36</ecNumber>
    </recommendedName>
    <alternativeName>
        <fullName evidence="9">Prolipoprotein signal peptidase</fullName>
    </alternativeName>
    <alternativeName>
        <fullName evidence="9">Signal peptidase II</fullName>
        <shortName evidence="9">SPase II</shortName>
    </alternativeName>
</protein>
<evidence type="ECO:0000256" key="3">
    <source>
        <dbReference type="ARBA" id="ARBA00022670"/>
    </source>
</evidence>
<comment type="caution">
    <text evidence="9">Lacks conserved residue(s) required for the propagation of feature annotation.</text>
</comment>
<feature type="active site" evidence="9">
    <location>
        <position position="143"/>
    </location>
</feature>
<evidence type="ECO:0000256" key="1">
    <source>
        <dbReference type="ARBA" id="ARBA00006139"/>
    </source>
</evidence>